<feature type="signal peptide" evidence="1">
    <location>
        <begin position="1"/>
        <end position="27"/>
    </location>
</feature>
<evidence type="ECO:0000313" key="2">
    <source>
        <dbReference type="EMBL" id="GMR52591.1"/>
    </source>
</evidence>
<feature type="chain" id="PRO_5042925389" evidence="1">
    <location>
        <begin position="28"/>
        <end position="205"/>
    </location>
</feature>
<keyword evidence="1" id="KW-0732">Signal</keyword>
<gene>
    <name evidence="2" type="ORF">PMAYCL1PPCAC_22786</name>
</gene>
<comment type="caution">
    <text evidence="2">The sequence shown here is derived from an EMBL/GenBank/DDBJ whole genome shotgun (WGS) entry which is preliminary data.</text>
</comment>
<dbReference type="EMBL" id="BTRK01000005">
    <property type="protein sequence ID" value="GMR52591.1"/>
    <property type="molecule type" value="Genomic_DNA"/>
</dbReference>
<dbReference type="Proteomes" id="UP001328107">
    <property type="component" value="Unassembled WGS sequence"/>
</dbReference>
<organism evidence="2 3">
    <name type="scientific">Pristionchus mayeri</name>
    <dbReference type="NCBI Taxonomy" id="1317129"/>
    <lineage>
        <taxon>Eukaryota</taxon>
        <taxon>Metazoa</taxon>
        <taxon>Ecdysozoa</taxon>
        <taxon>Nematoda</taxon>
        <taxon>Chromadorea</taxon>
        <taxon>Rhabditida</taxon>
        <taxon>Rhabditina</taxon>
        <taxon>Diplogasteromorpha</taxon>
        <taxon>Diplogasteroidea</taxon>
        <taxon>Neodiplogasteridae</taxon>
        <taxon>Pristionchus</taxon>
    </lineage>
</organism>
<evidence type="ECO:0000313" key="3">
    <source>
        <dbReference type="Proteomes" id="UP001328107"/>
    </source>
</evidence>
<sequence>RNFGDRKAMGTLVNLGFLLCVIVNVSPQGIAYNSIFCRSFGINTATNEWVTKYKTMVANLNKDTTLKAQKTRSANFLNNNWKNLPSFLSKDQLASSLTITAGLLESRWRITTYLKGLLAKIKPKLATPKFNEIRNMLWTKDKAAGHYMMWCYDEWKQEAIAAIPAAAKKSEISKILANYEAANPGFEDDKRTWNPGKGFNKCGLA</sequence>
<evidence type="ECO:0000256" key="1">
    <source>
        <dbReference type="SAM" id="SignalP"/>
    </source>
</evidence>
<keyword evidence="3" id="KW-1185">Reference proteome</keyword>
<name>A0AAN5I6U6_9BILA</name>
<accession>A0AAN5I6U6</accession>
<proteinExistence type="predicted"/>
<dbReference type="AlphaFoldDB" id="A0AAN5I6U6"/>
<feature type="non-terminal residue" evidence="2">
    <location>
        <position position="1"/>
    </location>
</feature>
<protein>
    <submittedName>
        <fullName evidence="2">Uncharacterized protein</fullName>
    </submittedName>
</protein>
<reference evidence="3" key="1">
    <citation type="submission" date="2022-10" db="EMBL/GenBank/DDBJ databases">
        <title>Genome assembly of Pristionchus species.</title>
        <authorList>
            <person name="Yoshida K."/>
            <person name="Sommer R.J."/>
        </authorList>
    </citation>
    <scope>NUCLEOTIDE SEQUENCE [LARGE SCALE GENOMIC DNA]</scope>
    <source>
        <strain evidence="3">RS5460</strain>
    </source>
</reference>